<keyword evidence="1" id="KW-0805">Transcription regulation</keyword>
<reference evidence="6 7" key="1">
    <citation type="submission" date="2024-05" db="EMBL/GenBank/DDBJ databases">
        <title>Human gut microbiome strain richness.</title>
        <authorList>
            <person name="Chen-Liaw A."/>
        </authorList>
    </citation>
    <scope>NUCLEOTIDE SEQUENCE [LARGE SCALE GENOMIC DNA]</scope>
    <source>
        <strain evidence="6 7">J1100102st1_G3_J1100102_180507</strain>
    </source>
</reference>
<dbReference type="Pfam" id="PF05043">
    <property type="entry name" value="Mga"/>
    <property type="match status" value="1"/>
</dbReference>
<dbReference type="InterPro" id="IPR050661">
    <property type="entry name" value="BglG_antiterminators"/>
</dbReference>
<accession>A0ABV3MDW4</accession>
<evidence type="ECO:0000313" key="6">
    <source>
        <dbReference type="EMBL" id="MEW3466609.1"/>
    </source>
</evidence>
<feature type="domain" description="M protein trans-acting positive regulator (MGA) HTH" evidence="5">
    <location>
        <begin position="14"/>
        <end position="68"/>
    </location>
</feature>
<evidence type="ECO:0000256" key="1">
    <source>
        <dbReference type="ARBA" id="ARBA00023015"/>
    </source>
</evidence>
<dbReference type="PANTHER" id="PTHR30185:SF18">
    <property type="entry name" value="TRANSCRIPTIONAL REGULATOR MTLR"/>
    <property type="match status" value="1"/>
</dbReference>
<dbReference type="Pfam" id="PF08280">
    <property type="entry name" value="HTH_Mga"/>
    <property type="match status" value="1"/>
</dbReference>
<dbReference type="EMBL" id="JBFDTB010000017">
    <property type="protein sequence ID" value="MEW3466609.1"/>
    <property type="molecule type" value="Genomic_DNA"/>
</dbReference>
<evidence type="ECO:0000259" key="5">
    <source>
        <dbReference type="Pfam" id="PF08280"/>
    </source>
</evidence>
<evidence type="ECO:0000256" key="3">
    <source>
        <dbReference type="SAM" id="MobiDB-lite"/>
    </source>
</evidence>
<evidence type="ECO:0000313" key="7">
    <source>
        <dbReference type="Proteomes" id="UP001554047"/>
    </source>
</evidence>
<organism evidence="6 7">
    <name type="scientific">Enterococcus entomosocium</name>
    <dbReference type="NCBI Taxonomy" id="3034352"/>
    <lineage>
        <taxon>Bacteria</taxon>
        <taxon>Bacillati</taxon>
        <taxon>Bacillota</taxon>
        <taxon>Bacilli</taxon>
        <taxon>Lactobacillales</taxon>
        <taxon>Enterococcaceae</taxon>
        <taxon>Enterococcus</taxon>
    </lineage>
</organism>
<dbReference type="PANTHER" id="PTHR30185">
    <property type="entry name" value="CRYPTIC BETA-GLUCOSIDE BGL OPERON ANTITERMINATOR"/>
    <property type="match status" value="1"/>
</dbReference>
<sequence>MRELQIAFITNPVIKRWMQILAIIEREGTFKTVSLAERLFCSQRTLVKDLHLIKEHFGDSVAILSNNSGFHFEEQDRLLYQERKEQLLEQDVLFEILEKIFFGEETDLDELAHQYSYAESTLRRFLLRTQPVLATYDLNLSFKPVTLVGEEVNLRKFFFDFYYGSEQTPQSVRSPEGLHQLVLQELGDQLGHYEVGTGLSIAAFYSLLYLTMVRVDQGKRVQVPQWAQDVVYQEQDFGLLVALVPRIKKEYGISLPKEELAWLYLVLASKRTTKLLSHEELFLARFNQWPEANRLAADYFSSSTFDSWDRPLLETFLASFFASRRLNDILWPIWNKQQIEVVQIIKQQATYEKNKAFLLHHRVDKCFTTHFFEDIVVSFTLFSDLLLHSHQPKKTVLFLIEGDSMVVQSIRLQAQRQLGEQYHLIFPGLHELTEARLKSEKTDLVVTNYRPYLFEYAIKEDYVLLNTIPNPKDWDRVKHLLNPLLEDNKENEKLNRSSDLYGYKGDQSSKRS</sequence>
<evidence type="ECO:0000259" key="4">
    <source>
        <dbReference type="Pfam" id="PF05043"/>
    </source>
</evidence>
<protein>
    <submittedName>
        <fullName evidence="6">Helix-turn-helix domain-containing protein</fullName>
    </submittedName>
</protein>
<dbReference type="InterPro" id="IPR007737">
    <property type="entry name" value="Mga_HTH"/>
</dbReference>
<keyword evidence="2" id="KW-0804">Transcription</keyword>
<dbReference type="RefSeq" id="WP_196044698.1">
    <property type="nucleotide sequence ID" value="NZ_JBDKDV010000015.1"/>
</dbReference>
<evidence type="ECO:0000256" key="2">
    <source>
        <dbReference type="ARBA" id="ARBA00023163"/>
    </source>
</evidence>
<dbReference type="Proteomes" id="UP001554047">
    <property type="component" value="Unassembled WGS sequence"/>
</dbReference>
<feature type="region of interest" description="Disordered" evidence="3">
    <location>
        <begin position="492"/>
        <end position="512"/>
    </location>
</feature>
<dbReference type="InterPro" id="IPR013199">
    <property type="entry name" value="HTH_Mga_DNA-bd_dom"/>
</dbReference>
<gene>
    <name evidence="6" type="ORF">AB1I55_10945</name>
</gene>
<proteinExistence type="predicted"/>
<keyword evidence="7" id="KW-1185">Reference proteome</keyword>
<name>A0ABV3MDW4_9ENTE</name>
<comment type="caution">
    <text evidence="6">The sequence shown here is derived from an EMBL/GenBank/DDBJ whole genome shotgun (WGS) entry which is preliminary data.</text>
</comment>
<feature type="domain" description="Mga helix-turn-helix" evidence="4">
    <location>
        <begin position="85"/>
        <end position="162"/>
    </location>
</feature>